<comment type="caution">
    <text evidence="5">The sequence shown here is derived from an EMBL/GenBank/DDBJ whole genome shotgun (WGS) entry which is preliminary data.</text>
</comment>
<feature type="domain" description="WRC" evidence="4">
    <location>
        <begin position="76"/>
        <end position="122"/>
    </location>
</feature>
<dbReference type="EMBL" id="JAFEMO010000381">
    <property type="protein sequence ID" value="KAH7519042.1"/>
    <property type="molecule type" value="Genomic_DNA"/>
</dbReference>
<evidence type="ECO:0000313" key="6">
    <source>
        <dbReference type="Proteomes" id="UP000827721"/>
    </source>
</evidence>
<evidence type="ECO:0000313" key="5">
    <source>
        <dbReference type="EMBL" id="KAH7519042.1"/>
    </source>
</evidence>
<comment type="caution">
    <text evidence="2">Lacks conserved residue(s) required for the propagation of feature annotation.</text>
</comment>
<evidence type="ECO:0000256" key="1">
    <source>
        <dbReference type="ARBA" id="ARBA00023242"/>
    </source>
</evidence>
<feature type="compositionally biased region" description="Polar residues" evidence="3">
    <location>
        <begin position="182"/>
        <end position="192"/>
    </location>
</feature>
<feature type="region of interest" description="Disordered" evidence="3">
    <location>
        <begin position="210"/>
        <end position="254"/>
    </location>
</feature>
<dbReference type="PANTHER" id="PTHR34680:SF3">
    <property type="entry name" value="EXPRESSED PROTEIN"/>
    <property type="match status" value="1"/>
</dbReference>
<evidence type="ECO:0000256" key="3">
    <source>
        <dbReference type="SAM" id="MobiDB-lite"/>
    </source>
</evidence>
<feature type="region of interest" description="Disordered" evidence="3">
    <location>
        <begin position="169"/>
        <end position="196"/>
    </location>
</feature>
<gene>
    <name evidence="5" type="ORF">JRO89_XSUnG0147200</name>
</gene>
<feature type="compositionally biased region" description="Basic and acidic residues" evidence="3">
    <location>
        <begin position="210"/>
        <end position="234"/>
    </location>
</feature>
<dbReference type="Proteomes" id="UP000827721">
    <property type="component" value="Unassembled WGS sequence"/>
</dbReference>
<proteinExistence type="predicted"/>
<sequence>MSFPSPNSPSIQIILSTRFESLFSTVLWFYQEIRFTPDERVGEKIDEVGSDALLIERKTNSEAEKGVENQVGSKEGEKILRCSKSDSKDWQYKNEPKRGHTLCNHPLHLLQSCNSIRNTPKNDLSVKKSKNATMRDGPTRAAKKGSTSASNPYDDFYYYTGFGPFRGKNRGEIGGGEDNKTIEGSTGQNNNLSDDKQVICIDEVDNNKDEKNTEVAHMDKKNNKVADDNGNKKDNNRRKRKRKPVKARSLLSIM</sequence>
<feature type="region of interest" description="Disordered" evidence="3">
    <location>
        <begin position="119"/>
        <end position="150"/>
    </location>
</feature>
<keyword evidence="6" id="KW-1185">Reference proteome</keyword>
<dbReference type="PANTHER" id="PTHR34680">
    <property type="entry name" value="EXPRESSED PROTEIN"/>
    <property type="match status" value="1"/>
</dbReference>
<evidence type="ECO:0000256" key="2">
    <source>
        <dbReference type="PROSITE-ProRule" id="PRU01002"/>
    </source>
</evidence>
<dbReference type="PROSITE" id="PS51667">
    <property type="entry name" value="WRC"/>
    <property type="match status" value="1"/>
</dbReference>
<reference evidence="5 6" key="1">
    <citation type="submission" date="2021-02" db="EMBL/GenBank/DDBJ databases">
        <title>Plant Genome Project.</title>
        <authorList>
            <person name="Zhang R.-G."/>
        </authorList>
    </citation>
    <scope>NUCLEOTIDE SEQUENCE [LARGE SCALE GENOMIC DNA]</scope>
    <source>
        <tissue evidence="5">Leaves</tissue>
    </source>
</reference>
<name>A0ABQ8GXZ4_9ROSI</name>
<accession>A0ABQ8GXZ4</accession>
<keyword evidence="1" id="KW-0539">Nucleus</keyword>
<evidence type="ECO:0000259" key="4">
    <source>
        <dbReference type="PROSITE" id="PS51667"/>
    </source>
</evidence>
<protein>
    <recommendedName>
        <fullName evidence="4">WRC domain-containing protein</fullName>
    </recommendedName>
</protein>
<organism evidence="5 6">
    <name type="scientific">Xanthoceras sorbifolium</name>
    <dbReference type="NCBI Taxonomy" id="99658"/>
    <lineage>
        <taxon>Eukaryota</taxon>
        <taxon>Viridiplantae</taxon>
        <taxon>Streptophyta</taxon>
        <taxon>Embryophyta</taxon>
        <taxon>Tracheophyta</taxon>
        <taxon>Spermatophyta</taxon>
        <taxon>Magnoliopsida</taxon>
        <taxon>eudicotyledons</taxon>
        <taxon>Gunneridae</taxon>
        <taxon>Pentapetalae</taxon>
        <taxon>rosids</taxon>
        <taxon>malvids</taxon>
        <taxon>Sapindales</taxon>
        <taxon>Sapindaceae</taxon>
        <taxon>Xanthoceroideae</taxon>
        <taxon>Xanthoceras</taxon>
    </lineage>
</organism>
<dbReference type="InterPro" id="IPR014977">
    <property type="entry name" value="WRC_dom"/>
</dbReference>
<feature type="compositionally biased region" description="Basic residues" evidence="3">
    <location>
        <begin position="235"/>
        <end position="246"/>
    </location>
</feature>